<evidence type="ECO:0000313" key="2">
    <source>
        <dbReference type="Proteomes" id="UP000294980"/>
    </source>
</evidence>
<keyword evidence="2" id="KW-1185">Reference proteome</keyword>
<dbReference type="AlphaFoldDB" id="A0A4R2KTP0"/>
<sequence>MIQYLRLTVVEIYGSGPEAPAGAVVMPEKVAVHISRVWVWRPISEEYRSKFGGKADSYFATARVAEGTFREGTMLDQPTWVNDGKPSRGIHWWLTESQYDYLMEVTL</sequence>
<accession>A0A4R2KTP0</accession>
<organism evidence="1 2">
    <name type="scientific">Chromatocurvus halotolerans</name>
    <dbReference type="NCBI Taxonomy" id="1132028"/>
    <lineage>
        <taxon>Bacteria</taxon>
        <taxon>Pseudomonadati</taxon>
        <taxon>Pseudomonadota</taxon>
        <taxon>Gammaproteobacteria</taxon>
        <taxon>Cellvibrionales</taxon>
        <taxon>Halieaceae</taxon>
        <taxon>Chromatocurvus</taxon>
    </lineage>
</organism>
<comment type="caution">
    <text evidence="1">The sequence shown here is derived from an EMBL/GenBank/DDBJ whole genome shotgun (WGS) entry which is preliminary data.</text>
</comment>
<proteinExistence type="predicted"/>
<reference evidence="1 2" key="1">
    <citation type="submission" date="2019-03" db="EMBL/GenBank/DDBJ databases">
        <title>Genomic Encyclopedia of Type Strains, Phase IV (KMG-IV): sequencing the most valuable type-strain genomes for metagenomic binning, comparative biology and taxonomic classification.</title>
        <authorList>
            <person name="Goeker M."/>
        </authorList>
    </citation>
    <scope>NUCLEOTIDE SEQUENCE [LARGE SCALE GENOMIC DNA]</scope>
    <source>
        <strain evidence="1 2">DSM 23344</strain>
    </source>
</reference>
<dbReference type="EMBL" id="SLWX01000003">
    <property type="protein sequence ID" value="TCO77153.1"/>
    <property type="molecule type" value="Genomic_DNA"/>
</dbReference>
<dbReference type="Proteomes" id="UP000294980">
    <property type="component" value="Unassembled WGS sequence"/>
</dbReference>
<gene>
    <name evidence="1" type="ORF">EV688_103167</name>
</gene>
<evidence type="ECO:0000313" key="1">
    <source>
        <dbReference type="EMBL" id="TCO77153.1"/>
    </source>
</evidence>
<protein>
    <submittedName>
        <fullName evidence="1">Uncharacterized protein</fullName>
    </submittedName>
</protein>
<dbReference type="RefSeq" id="WP_131917555.1">
    <property type="nucleotide sequence ID" value="NZ_QQSW01000008.1"/>
</dbReference>
<name>A0A4R2KTP0_9GAMM</name>